<evidence type="ECO:0000256" key="3">
    <source>
        <dbReference type="ARBA" id="ARBA00023163"/>
    </source>
</evidence>
<dbReference type="CDD" id="cd00090">
    <property type="entry name" value="HTH_ARSR"/>
    <property type="match status" value="1"/>
</dbReference>
<dbReference type="EMBL" id="BSTX01000001">
    <property type="protein sequence ID" value="GLZ76966.1"/>
    <property type="molecule type" value="Genomic_DNA"/>
</dbReference>
<reference evidence="5" key="1">
    <citation type="submission" date="2023-03" db="EMBL/GenBank/DDBJ databases">
        <title>Actinorhabdospora filicis NBRC 111898.</title>
        <authorList>
            <person name="Ichikawa N."/>
            <person name="Sato H."/>
            <person name="Tonouchi N."/>
        </authorList>
    </citation>
    <scope>NUCLEOTIDE SEQUENCE</scope>
    <source>
        <strain evidence="5">NBRC 111898</strain>
    </source>
</reference>
<dbReference type="PANTHER" id="PTHR33154">
    <property type="entry name" value="TRANSCRIPTIONAL REGULATOR, ARSR FAMILY"/>
    <property type="match status" value="1"/>
</dbReference>
<evidence type="ECO:0000256" key="2">
    <source>
        <dbReference type="ARBA" id="ARBA00023125"/>
    </source>
</evidence>
<dbReference type="GO" id="GO:0003700">
    <property type="term" value="F:DNA-binding transcription factor activity"/>
    <property type="evidence" value="ECO:0007669"/>
    <property type="project" value="InterPro"/>
</dbReference>
<comment type="caution">
    <text evidence="5">The sequence shown here is derived from an EMBL/GenBank/DDBJ whole genome shotgun (WGS) entry which is preliminary data.</text>
</comment>
<dbReference type="PROSITE" id="PS50987">
    <property type="entry name" value="HTH_ARSR_2"/>
    <property type="match status" value="1"/>
</dbReference>
<organism evidence="5 6">
    <name type="scientific">Actinorhabdospora filicis</name>
    <dbReference type="NCBI Taxonomy" id="1785913"/>
    <lineage>
        <taxon>Bacteria</taxon>
        <taxon>Bacillati</taxon>
        <taxon>Actinomycetota</taxon>
        <taxon>Actinomycetes</taxon>
        <taxon>Micromonosporales</taxon>
        <taxon>Micromonosporaceae</taxon>
        <taxon>Actinorhabdospora</taxon>
    </lineage>
</organism>
<dbReference type="NCBIfam" id="NF033788">
    <property type="entry name" value="HTH_metalloreg"/>
    <property type="match status" value="1"/>
</dbReference>
<dbReference type="InterPro" id="IPR001845">
    <property type="entry name" value="HTH_ArsR_DNA-bd_dom"/>
</dbReference>
<evidence type="ECO:0000256" key="1">
    <source>
        <dbReference type="ARBA" id="ARBA00023015"/>
    </source>
</evidence>
<gene>
    <name evidence="5" type="ORF">Afil01_17730</name>
</gene>
<dbReference type="PRINTS" id="PR00778">
    <property type="entry name" value="HTHARSR"/>
</dbReference>
<sequence length="356" mass="40360">MITFHLPASAVDRLAFAYSPALEAVLSLHVLIEPKHHPLQHEWVRRMRGLSPTLKREIAAFGFVYRSHFPAFFYPTPTGPFPGFADELTRLRAFTPEVLAFEFTETFAATRDPARLNDPAARDRLLTRAAELAPKSLDLVRLVLDEPHTVLDRFLDLLTGYWDEAFGEEWARLEKLLAASVAEAGTTLAAHGLYPFLRGLRPEIRADEAAGRFWLDRRHEHDVTIGPDERFTLVPSFHAWPHVRVNCDRPWPPTLVFPMARRPRPPVPPEDLLRVLRALADETRLRALRLIAERPRSTQELAPLVGLSEAALSRHLRLMAEAGVLTTERSGYYVLYRLAPEPIDVVVDGLRGYLEG</sequence>
<accession>A0A9W6SJT8</accession>
<dbReference type="Proteomes" id="UP001165079">
    <property type="component" value="Unassembled WGS sequence"/>
</dbReference>
<dbReference type="InterPro" id="IPR036390">
    <property type="entry name" value="WH_DNA-bd_sf"/>
</dbReference>
<dbReference type="RefSeq" id="WP_285662109.1">
    <property type="nucleotide sequence ID" value="NZ_BSTX01000001.1"/>
</dbReference>
<dbReference type="InterPro" id="IPR051081">
    <property type="entry name" value="HTH_MetalResp_TranReg"/>
</dbReference>
<proteinExistence type="predicted"/>
<dbReference type="Pfam" id="PF01022">
    <property type="entry name" value="HTH_5"/>
    <property type="match status" value="1"/>
</dbReference>
<keyword evidence="2" id="KW-0238">DNA-binding</keyword>
<dbReference type="SMART" id="SM00418">
    <property type="entry name" value="HTH_ARSR"/>
    <property type="match status" value="1"/>
</dbReference>
<keyword evidence="1" id="KW-0805">Transcription regulation</keyword>
<dbReference type="GO" id="GO:0003677">
    <property type="term" value="F:DNA binding"/>
    <property type="evidence" value="ECO:0007669"/>
    <property type="project" value="UniProtKB-KW"/>
</dbReference>
<evidence type="ECO:0000313" key="5">
    <source>
        <dbReference type="EMBL" id="GLZ76966.1"/>
    </source>
</evidence>
<evidence type="ECO:0000313" key="6">
    <source>
        <dbReference type="Proteomes" id="UP001165079"/>
    </source>
</evidence>
<dbReference type="InterPro" id="IPR011991">
    <property type="entry name" value="ArsR-like_HTH"/>
</dbReference>
<dbReference type="InterPro" id="IPR036388">
    <property type="entry name" value="WH-like_DNA-bd_sf"/>
</dbReference>
<dbReference type="SUPFAM" id="SSF46785">
    <property type="entry name" value="Winged helix' DNA-binding domain"/>
    <property type="match status" value="1"/>
</dbReference>
<dbReference type="InterPro" id="IPR045981">
    <property type="entry name" value="DUF5937"/>
</dbReference>
<dbReference type="AlphaFoldDB" id="A0A9W6SJT8"/>
<protein>
    <recommendedName>
        <fullName evidence="4">HTH arsR-type domain-containing protein</fullName>
    </recommendedName>
</protein>
<name>A0A9W6SJT8_9ACTN</name>
<keyword evidence="3" id="KW-0804">Transcription</keyword>
<feature type="domain" description="HTH arsR-type" evidence="4">
    <location>
        <begin position="264"/>
        <end position="356"/>
    </location>
</feature>
<dbReference type="PANTHER" id="PTHR33154:SF18">
    <property type="entry name" value="ARSENICAL RESISTANCE OPERON REPRESSOR"/>
    <property type="match status" value="1"/>
</dbReference>
<dbReference type="Pfam" id="PF19361">
    <property type="entry name" value="DUF5937"/>
    <property type="match status" value="1"/>
</dbReference>
<keyword evidence="6" id="KW-1185">Reference proteome</keyword>
<dbReference type="Gene3D" id="1.10.10.10">
    <property type="entry name" value="Winged helix-like DNA-binding domain superfamily/Winged helix DNA-binding domain"/>
    <property type="match status" value="1"/>
</dbReference>
<evidence type="ECO:0000259" key="4">
    <source>
        <dbReference type="PROSITE" id="PS50987"/>
    </source>
</evidence>